<dbReference type="GO" id="GO:0005737">
    <property type="term" value="C:cytoplasm"/>
    <property type="evidence" value="ECO:0007669"/>
    <property type="project" value="TreeGrafter"/>
</dbReference>
<dbReference type="PANTHER" id="PTHR21461">
    <property type="entry name" value="GLYCOSYLTRANSFERASE FAMILY 92 PROTEIN"/>
    <property type="match status" value="1"/>
</dbReference>
<keyword evidence="4 8" id="KW-0808">Transferase</keyword>
<evidence type="ECO:0000256" key="2">
    <source>
        <dbReference type="ARBA" id="ARBA00007647"/>
    </source>
</evidence>
<evidence type="ECO:0000313" key="9">
    <source>
        <dbReference type="Ensembl" id="ENSSFAP00005024671.1"/>
    </source>
</evidence>
<reference evidence="9" key="2">
    <citation type="submission" date="2025-08" db="UniProtKB">
        <authorList>
            <consortium name="Ensembl"/>
        </authorList>
    </citation>
    <scope>IDENTIFICATION</scope>
</reference>
<dbReference type="Pfam" id="PF01697">
    <property type="entry name" value="Glyco_transf_92"/>
    <property type="match status" value="1"/>
</dbReference>
<reference evidence="9" key="1">
    <citation type="submission" date="2019-06" db="EMBL/GenBank/DDBJ databases">
        <authorList>
            <consortium name="Wellcome Sanger Institute Data Sharing"/>
        </authorList>
    </citation>
    <scope>NUCLEOTIDE SEQUENCE [LARGE SCALE GENOMIC DNA]</scope>
</reference>
<evidence type="ECO:0000256" key="3">
    <source>
        <dbReference type="ARBA" id="ARBA00022676"/>
    </source>
</evidence>
<keyword evidence="3 8" id="KW-0328">Glycosyltransferase</keyword>
<evidence type="ECO:0000256" key="1">
    <source>
        <dbReference type="ARBA" id="ARBA00004167"/>
    </source>
</evidence>
<evidence type="ECO:0000256" key="8">
    <source>
        <dbReference type="RuleBase" id="RU366017"/>
    </source>
</evidence>
<accession>A0A672H6E0</accession>
<keyword evidence="6" id="KW-1133">Transmembrane helix</keyword>
<sequence length="375" mass="42508">VNGTKTLLISAYLEHRVHSKETVAYCCLLCCQETLHVSEGVSSVHPDHFQFPYGTADIMCPVPSACQSPSYITVTSDKLEQRFMEVKNLEAKTDSFRYNFTVCLSTMFDFTNVLQLVQSLEMMRLLGVNRVVVYKTSCSPETQRLLDHYTQQGFLEVVSWTLSRHVNVSRGWLPLHGPGDLHYMGQIPALNDCLYRYMYQTRYLALQDMDELILPQTVSSWSALLPLLEKEHRAKQCYMFQNNVFPITAALPPPGPAAAPPADPWGKVSGINILKHLHHEPVIKETEFSNFKIIVSPRAIFSTSVHGVLSPQNVCAWVDRNVARMYHTRDPRQPELTADQLIYDGRLLNYSAALLPAVTTALRQSRLLPEDDTHQ</sequence>
<comment type="similarity">
    <text evidence="2 8">Belongs to the glycosyltransferase 92 family.</text>
</comment>
<evidence type="ECO:0000313" key="10">
    <source>
        <dbReference type="Proteomes" id="UP000472267"/>
    </source>
</evidence>
<dbReference type="AlphaFoldDB" id="A0A672H6E0"/>
<reference evidence="9" key="3">
    <citation type="submission" date="2025-09" db="UniProtKB">
        <authorList>
            <consortium name="Ensembl"/>
        </authorList>
    </citation>
    <scope>IDENTIFICATION</scope>
</reference>
<dbReference type="InterPro" id="IPR008166">
    <property type="entry name" value="Glyco_transf_92"/>
</dbReference>
<dbReference type="GO" id="GO:0016757">
    <property type="term" value="F:glycosyltransferase activity"/>
    <property type="evidence" value="ECO:0007669"/>
    <property type="project" value="UniProtKB-UniRule"/>
</dbReference>
<name>A0A672H6E0_SALFA</name>
<keyword evidence="5" id="KW-0812">Transmembrane</keyword>
<evidence type="ECO:0000256" key="5">
    <source>
        <dbReference type="ARBA" id="ARBA00022692"/>
    </source>
</evidence>
<dbReference type="GO" id="GO:0016020">
    <property type="term" value="C:membrane"/>
    <property type="evidence" value="ECO:0007669"/>
    <property type="project" value="UniProtKB-SubCell"/>
</dbReference>
<organism evidence="9 10">
    <name type="scientific">Salarias fasciatus</name>
    <name type="common">Jewelled blenny</name>
    <name type="synonym">Blennius fasciatus</name>
    <dbReference type="NCBI Taxonomy" id="181472"/>
    <lineage>
        <taxon>Eukaryota</taxon>
        <taxon>Metazoa</taxon>
        <taxon>Chordata</taxon>
        <taxon>Craniata</taxon>
        <taxon>Vertebrata</taxon>
        <taxon>Euteleostomi</taxon>
        <taxon>Actinopterygii</taxon>
        <taxon>Neopterygii</taxon>
        <taxon>Teleostei</taxon>
        <taxon>Neoteleostei</taxon>
        <taxon>Acanthomorphata</taxon>
        <taxon>Ovalentaria</taxon>
        <taxon>Blenniimorphae</taxon>
        <taxon>Blenniiformes</taxon>
        <taxon>Blennioidei</taxon>
        <taxon>Blenniidae</taxon>
        <taxon>Salariinae</taxon>
        <taxon>Salarias</taxon>
    </lineage>
</organism>
<evidence type="ECO:0000256" key="6">
    <source>
        <dbReference type="ARBA" id="ARBA00022989"/>
    </source>
</evidence>
<dbReference type="OMA" id="MARMYHT"/>
<dbReference type="Proteomes" id="UP000472267">
    <property type="component" value="Chromosome 14"/>
</dbReference>
<keyword evidence="10" id="KW-1185">Reference proteome</keyword>
<evidence type="ECO:0000256" key="4">
    <source>
        <dbReference type="ARBA" id="ARBA00022679"/>
    </source>
</evidence>
<dbReference type="Ensembl" id="ENSSFAT00005025675.1">
    <property type="protein sequence ID" value="ENSSFAP00005024671.1"/>
    <property type="gene ID" value="ENSSFAG00005012708.1"/>
</dbReference>
<dbReference type="PANTHER" id="PTHR21461:SF52">
    <property type="entry name" value="GLYCOSYLTRANSFERASE FAMILY 92 PROTEIN"/>
    <property type="match status" value="1"/>
</dbReference>
<dbReference type="EC" id="2.4.1.-" evidence="8"/>
<comment type="subcellular location">
    <subcellularLocation>
        <location evidence="1">Membrane</location>
        <topology evidence="1">Single-pass membrane protein</topology>
    </subcellularLocation>
</comment>
<dbReference type="InParanoid" id="A0A672H6E0"/>
<keyword evidence="7" id="KW-0472">Membrane</keyword>
<protein>
    <recommendedName>
        <fullName evidence="8">Glycosyltransferase family 92 protein</fullName>
        <ecNumber evidence="8">2.4.1.-</ecNumber>
    </recommendedName>
</protein>
<proteinExistence type="inferred from homology"/>
<evidence type="ECO:0000256" key="7">
    <source>
        <dbReference type="ARBA" id="ARBA00023136"/>
    </source>
</evidence>